<evidence type="ECO:0000256" key="2">
    <source>
        <dbReference type="ARBA" id="ARBA00004651"/>
    </source>
</evidence>
<keyword evidence="4" id="KW-1003">Cell membrane</keyword>
<evidence type="ECO:0000256" key="6">
    <source>
        <dbReference type="ARBA" id="ARBA00022679"/>
    </source>
</evidence>
<keyword evidence="5" id="KW-0597">Phosphoprotein</keyword>
<evidence type="ECO:0000256" key="1">
    <source>
        <dbReference type="ARBA" id="ARBA00000085"/>
    </source>
</evidence>
<accession>A0ABU1BC38</accession>
<keyword evidence="7" id="KW-0547">Nucleotide-binding</keyword>
<dbReference type="InterPro" id="IPR050980">
    <property type="entry name" value="2C_sensor_his_kinase"/>
</dbReference>
<comment type="subcellular location">
    <subcellularLocation>
        <location evidence="2">Cell membrane</location>
        <topology evidence="2">Multi-pass membrane protein</topology>
    </subcellularLocation>
</comment>
<dbReference type="Proteomes" id="UP001226574">
    <property type="component" value="Unassembled WGS sequence"/>
</dbReference>
<feature type="domain" description="Histidine kinase" evidence="11">
    <location>
        <begin position="196"/>
        <end position="396"/>
    </location>
</feature>
<dbReference type="Gene3D" id="3.30.565.10">
    <property type="entry name" value="Histidine kinase-like ATPase, C-terminal domain"/>
    <property type="match status" value="1"/>
</dbReference>
<keyword evidence="10" id="KW-1133">Transmembrane helix</keyword>
<comment type="caution">
    <text evidence="12">The sequence shown here is derived from an EMBL/GenBank/DDBJ whole genome shotgun (WGS) entry which is preliminary data.</text>
</comment>
<keyword evidence="13" id="KW-1185">Reference proteome</keyword>
<dbReference type="InterPro" id="IPR036097">
    <property type="entry name" value="HisK_dim/P_sf"/>
</dbReference>
<evidence type="ECO:0000256" key="4">
    <source>
        <dbReference type="ARBA" id="ARBA00022475"/>
    </source>
</evidence>
<dbReference type="InterPro" id="IPR003661">
    <property type="entry name" value="HisK_dim/P_dom"/>
</dbReference>
<dbReference type="PANTHER" id="PTHR44936">
    <property type="entry name" value="SENSOR PROTEIN CREC"/>
    <property type="match status" value="1"/>
</dbReference>
<protein>
    <recommendedName>
        <fullName evidence="3">histidine kinase</fullName>
        <ecNumber evidence="3">2.7.13.3</ecNumber>
    </recommendedName>
</protein>
<dbReference type="InterPro" id="IPR005467">
    <property type="entry name" value="His_kinase_dom"/>
</dbReference>
<name>A0ABU1BC38_PSEHA</name>
<dbReference type="InterPro" id="IPR036890">
    <property type="entry name" value="HATPase_C_sf"/>
</dbReference>
<evidence type="ECO:0000256" key="9">
    <source>
        <dbReference type="ARBA" id="ARBA00022840"/>
    </source>
</evidence>
<keyword evidence="10" id="KW-0812">Transmembrane</keyword>
<dbReference type="PANTHER" id="PTHR44936:SF10">
    <property type="entry name" value="SENSOR PROTEIN RSTB"/>
    <property type="match status" value="1"/>
</dbReference>
<reference evidence="12 13" key="1">
    <citation type="submission" date="2023-08" db="EMBL/GenBank/DDBJ databases">
        <title>Pseudoalteromonas haloplanktis LL1 genome.</title>
        <authorList>
            <person name="Wu S."/>
        </authorList>
    </citation>
    <scope>NUCLEOTIDE SEQUENCE [LARGE SCALE GENOMIC DNA]</scope>
    <source>
        <strain evidence="12 13">LL1</strain>
    </source>
</reference>
<keyword evidence="9 12" id="KW-0067">ATP-binding</keyword>
<evidence type="ECO:0000256" key="10">
    <source>
        <dbReference type="SAM" id="Phobius"/>
    </source>
</evidence>
<dbReference type="SUPFAM" id="SSF47384">
    <property type="entry name" value="Homodimeric domain of signal transducing histidine kinase"/>
    <property type="match status" value="1"/>
</dbReference>
<sequence>MTQQFLRLYIFITASLIVLVVIFGQLYNYFFEQDTPSIPFTVQNFQQLIANKEQQIAEIPHADLALPQSLHKQLSTEGIITVNNQNNQRVIYLPSERTGFVYRVGPLPQNHHENNNLIVFFAFYILLGSIILILIRPVFRDLSTLQTAADQFSQQPVMMQPAIKPNSSIAPLANTFSQMSQRIEQFIHLHRDLSRIISHEIRTPLTRMRFALSLTEDDLINEQIQQDIDEIEQRLDQYLHFARIEHQQQHFEQETTNIEELIQAEIEKYVLYENLTIAQNSQVKTLCCEANYIAIAVQNLLVNASKYAKKLINISVTEDNTHYYLSVEDDGQGLPVNATSLIDPFQQGENDNLASGYGLGLYIVKRIASWHSGDVIMANSNVTGGAKVTLSWPKQSTL</sequence>
<dbReference type="EMBL" id="JAVIFY010000006">
    <property type="protein sequence ID" value="MDQ9092043.1"/>
    <property type="molecule type" value="Genomic_DNA"/>
</dbReference>
<evidence type="ECO:0000259" key="11">
    <source>
        <dbReference type="PROSITE" id="PS50109"/>
    </source>
</evidence>
<evidence type="ECO:0000256" key="3">
    <source>
        <dbReference type="ARBA" id="ARBA00012438"/>
    </source>
</evidence>
<evidence type="ECO:0000256" key="7">
    <source>
        <dbReference type="ARBA" id="ARBA00022741"/>
    </source>
</evidence>
<evidence type="ECO:0000256" key="5">
    <source>
        <dbReference type="ARBA" id="ARBA00022553"/>
    </source>
</evidence>
<feature type="transmembrane region" description="Helical" evidence="10">
    <location>
        <begin position="7"/>
        <end position="27"/>
    </location>
</feature>
<dbReference type="Gene3D" id="1.10.287.130">
    <property type="match status" value="1"/>
</dbReference>
<keyword evidence="10" id="KW-0472">Membrane</keyword>
<dbReference type="Pfam" id="PF00512">
    <property type="entry name" value="HisKA"/>
    <property type="match status" value="1"/>
</dbReference>
<proteinExistence type="predicted"/>
<dbReference type="CDD" id="cd00082">
    <property type="entry name" value="HisKA"/>
    <property type="match status" value="1"/>
</dbReference>
<dbReference type="SUPFAM" id="SSF55874">
    <property type="entry name" value="ATPase domain of HSP90 chaperone/DNA topoisomerase II/histidine kinase"/>
    <property type="match status" value="1"/>
</dbReference>
<dbReference type="Pfam" id="PF02518">
    <property type="entry name" value="HATPase_c"/>
    <property type="match status" value="1"/>
</dbReference>
<dbReference type="SMART" id="SM00387">
    <property type="entry name" value="HATPase_c"/>
    <property type="match status" value="1"/>
</dbReference>
<dbReference type="SMART" id="SM00388">
    <property type="entry name" value="HisKA"/>
    <property type="match status" value="1"/>
</dbReference>
<dbReference type="InterPro" id="IPR004358">
    <property type="entry name" value="Sig_transdc_His_kin-like_C"/>
</dbReference>
<comment type="catalytic activity">
    <reaction evidence="1">
        <text>ATP + protein L-histidine = ADP + protein N-phospho-L-histidine.</text>
        <dbReference type="EC" id="2.7.13.3"/>
    </reaction>
</comment>
<dbReference type="PRINTS" id="PR00344">
    <property type="entry name" value="BCTRLSENSOR"/>
</dbReference>
<organism evidence="12 13">
    <name type="scientific">Pseudoalteromonas haloplanktis</name>
    <name type="common">Alteromonas haloplanktis</name>
    <dbReference type="NCBI Taxonomy" id="228"/>
    <lineage>
        <taxon>Bacteria</taxon>
        <taxon>Pseudomonadati</taxon>
        <taxon>Pseudomonadota</taxon>
        <taxon>Gammaproteobacteria</taxon>
        <taxon>Alteromonadales</taxon>
        <taxon>Pseudoalteromonadaceae</taxon>
        <taxon>Pseudoalteromonas</taxon>
    </lineage>
</organism>
<evidence type="ECO:0000256" key="8">
    <source>
        <dbReference type="ARBA" id="ARBA00022777"/>
    </source>
</evidence>
<keyword evidence="8" id="KW-0418">Kinase</keyword>
<dbReference type="EC" id="2.7.13.3" evidence="3"/>
<dbReference type="RefSeq" id="WP_309039010.1">
    <property type="nucleotide sequence ID" value="NZ_JAVIFY010000006.1"/>
</dbReference>
<gene>
    <name evidence="12" type="ORF">RC083_10620</name>
</gene>
<evidence type="ECO:0000313" key="12">
    <source>
        <dbReference type="EMBL" id="MDQ9092043.1"/>
    </source>
</evidence>
<dbReference type="InterPro" id="IPR003594">
    <property type="entry name" value="HATPase_dom"/>
</dbReference>
<keyword evidence="6" id="KW-0808">Transferase</keyword>
<dbReference type="PROSITE" id="PS50109">
    <property type="entry name" value="HIS_KIN"/>
    <property type="match status" value="1"/>
</dbReference>
<evidence type="ECO:0000313" key="13">
    <source>
        <dbReference type="Proteomes" id="UP001226574"/>
    </source>
</evidence>
<dbReference type="GO" id="GO:0005524">
    <property type="term" value="F:ATP binding"/>
    <property type="evidence" value="ECO:0007669"/>
    <property type="project" value="UniProtKB-KW"/>
</dbReference>
<feature type="transmembrane region" description="Helical" evidence="10">
    <location>
        <begin position="117"/>
        <end position="135"/>
    </location>
</feature>